<dbReference type="GO" id="GO:0042144">
    <property type="term" value="P:vacuole fusion, non-autophagic"/>
    <property type="evidence" value="ECO:0007669"/>
    <property type="project" value="TreeGrafter"/>
</dbReference>
<comment type="caution">
    <text evidence="3">The sequence shown here is derived from an EMBL/GenBank/DDBJ whole genome shotgun (WGS) entry which is preliminary data.</text>
</comment>
<dbReference type="Proteomes" id="UP000242875">
    <property type="component" value="Unassembled WGS sequence"/>
</dbReference>
<protein>
    <recommendedName>
        <fullName evidence="2">Inhibitor I9 domain-containing protein</fullName>
    </recommendedName>
</protein>
<keyword evidence="4" id="KW-1185">Reference proteome</keyword>
<dbReference type="Gene3D" id="3.30.70.80">
    <property type="entry name" value="Peptidase S8 propeptide/proteinase inhibitor I9"/>
    <property type="match status" value="1"/>
</dbReference>
<evidence type="ECO:0000313" key="4">
    <source>
        <dbReference type="Proteomes" id="UP000242875"/>
    </source>
</evidence>
<accession>A0A261XYY6</accession>
<dbReference type="Pfam" id="PF05922">
    <property type="entry name" value="Inhibitor_I9"/>
    <property type="match status" value="1"/>
</dbReference>
<comment type="similarity">
    <text evidence="1">Belongs to the protease inhibitor I9 family.</text>
</comment>
<name>A0A261XYY6_9FUNG</name>
<dbReference type="GO" id="GO:0004866">
    <property type="term" value="F:endopeptidase inhibitor activity"/>
    <property type="evidence" value="ECO:0007669"/>
    <property type="project" value="TreeGrafter"/>
</dbReference>
<organism evidence="3 4">
    <name type="scientific">Bifiguratus adelaidae</name>
    <dbReference type="NCBI Taxonomy" id="1938954"/>
    <lineage>
        <taxon>Eukaryota</taxon>
        <taxon>Fungi</taxon>
        <taxon>Fungi incertae sedis</taxon>
        <taxon>Mucoromycota</taxon>
        <taxon>Mucoromycotina</taxon>
        <taxon>Endogonomycetes</taxon>
        <taxon>Endogonales</taxon>
        <taxon>Endogonales incertae sedis</taxon>
        <taxon>Bifiguratus</taxon>
    </lineage>
</organism>
<gene>
    <name evidence="3" type="ORF">BZG36_03036</name>
</gene>
<sequence>MADKQGKYIVVYKKGTPPDIIDQHAQDVEKQGKWGAVKHKYKVGLLGFAATLPDNTLSTFAENEHIDYIEPDGEVTTYGKTVAKGKQ</sequence>
<dbReference type="EMBL" id="MVBO01000078">
    <property type="protein sequence ID" value="OZJ03589.1"/>
    <property type="molecule type" value="Genomic_DNA"/>
</dbReference>
<dbReference type="SUPFAM" id="SSF54897">
    <property type="entry name" value="Protease propeptides/inhibitors"/>
    <property type="match status" value="1"/>
</dbReference>
<reference evidence="3 4" key="1">
    <citation type="journal article" date="2017" name="Mycologia">
        <title>Bifiguratus adelaidae, gen. et sp. nov., a new member of Mucoromycotina in endophytic and soil-dwelling habitats.</title>
        <authorList>
            <person name="Torres-Cruz T.J."/>
            <person name="Billingsley Tobias T.L."/>
            <person name="Almatruk M."/>
            <person name="Hesse C."/>
            <person name="Kuske C.R."/>
            <person name="Desiro A."/>
            <person name="Benucci G.M."/>
            <person name="Bonito G."/>
            <person name="Stajich J.E."/>
            <person name="Dunlap C."/>
            <person name="Arnold A.E."/>
            <person name="Porras-Alfaro A."/>
        </authorList>
    </citation>
    <scope>NUCLEOTIDE SEQUENCE [LARGE SCALE GENOMIC DNA]</scope>
    <source>
        <strain evidence="3 4">AZ0501</strain>
    </source>
</reference>
<feature type="domain" description="Inhibitor I9" evidence="2">
    <location>
        <begin position="7"/>
        <end position="77"/>
    </location>
</feature>
<dbReference type="AlphaFoldDB" id="A0A261XYY6"/>
<dbReference type="InterPro" id="IPR010259">
    <property type="entry name" value="S8pro/Inhibitor_I9"/>
</dbReference>
<proteinExistence type="inferred from homology"/>
<dbReference type="PANTHER" id="PTHR28288:SF2">
    <property type="entry name" value="PROTEASE B INHIBITOR 2"/>
    <property type="match status" value="1"/>
</dbReference>
<dbReference type="PANTHER" id="PTHR28288">
    <property type="entry name" value="PROTEASE B INHIBITOR 2"/>
    <property type="match status" value="1"/>
</dbReference>
<dbReference type="InterPro" id="IPR052471">
    <property type="entry name" value="PBI_I9"/>
</dbReference>
<evidence type="ECO:0000313" key="3">
    <source>
        <dbReference type="EMBL" id="OZJ03589.1"/>
    </source>
</evidence>
<evidence type="ECO:0000259" key="2">
    <source>
        <dbReference type="Pfam" id="PF05922"/>
    </source>
</evidence>
<dbReference type="InterPro" id="IPR037045">
    <property type="entry name" value="S8pro/Inhibitor_I9_sf"/>
</dbReference>
<dbReference type="OrthoDB" id="5518345at2759"/>
<evidence type="ECO:0000256" key="1">
    <source>
        <dbReference type="ARBA" id="ARBA00038069"/>
    </source>
</evidence>